<feature type="compositionally biased region" description="Basic and acidic residues" evidence="8">
    <location>
        <begin position="84"/>
        <end position="93"/>
    </location>
</feature>
<accession>A0ABN7RNP1</accession>
<dbReference type="Proteomes" id="UP001158576">
    <property type="component" value="Chromosome PAR"/>
</dbReference>
<evidence type="ECO:0000256" key="3">
    <source>
        <dbReference type="ARBA" id="ARBA00022763"/>
    </source>
</evidence>
<feature type="compositionally biased region" description="Basic and acidic residues" evidence="8">
    <location>
        <begin position="455"/>
        <end position="465"/>
    </location>
</feature>
<keyword evidence="5" id="KW-0234">DNA repair</keyword>
<feature type="compositionally biased region" description="Polar residues" evidence="8">
    <location>
        <begin position="362"/>
        <end position="372"/>
    </location>
</feature>
<feature type="compositionally biased region" description="Basic and acidic residues" evidence="8">
    <location>
        <begin position="833"/>
        <end position="843"/>
    </location>
</feature>
<feature type="region of interest" description="Disordered" evidence="8">
    <location>
        <begin position="706"/>
        <end position="740"/>
    </location>
</feature>
<feature type="region of interest" description="Disordered" evidence="8">
    <location>
        <begin position="1151"/>
        <end position="1175"/>
    </location>
</feature>
<feature type="compositionally biased region" description="Basic and acidic residues" evidence="8">
    <location>
        <begin position="206"/>
        <end position="217"/>
    </location>
</feature>
<keyword evidence="10" id="KW-1185">Reference proteome</keyword>
<feature type="region of interest" description="Disordered" evidence="8">
    <location>
        <begin position="36"/>
        <end position="97"/>
    </location>
</feature>
<proteinExistence type="inferred from homology"/>
<dbReference type="Pfam" id="PF09494">
    <property type="entry name" value="Slx4"/>
    <property type="match status" value="1"/>
</dbReference>
<comment type="similarity">
    <text evidence="2">Belongs to the SLX4 family.</text>
</comment>
<feature type="compositionally biased region" description="Low complexity" evidence="8">
    <location>
        <begin position="654"/>
        <end position="663"/>
    </location>
</feature>
<feature type="compositionally biased region" description="Basic and acidic residues" evidence="8">
    <location>
        <begin position="801"/>
        <end position="814"/>
    </location>
</feature>
<feature type="compositionally biased region" description="Basic and acidic residues" evidence="8">
    <location>
        <begin position="723"/>
        <end position="738"/>
    </location>
</feature>
<feature type="compositionally biased region" description="Basic residues" evidence="8">
    <location>
        <begin position="72"/>
        <end position="83"/>
    </location>
</feature>
<gene>
    <name evidence="9" type="ORF">OKIOD_LOCUS930</name>
</gene>
<feature type="region of interest" description="Disordered" evidence="8">
    <location>
        <begin position="560"/>
        <end position="680"/>
    </location>
</feature>
<feature type="compositionally biased region" description="Polar residues" evidence="8">
    <location>
        <begin position="597"/>
        <end position="627"/>
    </location>
</feature>
<evidence type="ECO:0000313" key="9">
    <source>
        <dbReference type="EMBL" id="CAG5079794.1"/>
    </source>
</evidence>
<evidence type="ECO:0000256" key="8">
    <source>
        <dbReference type="SAM" id="MobiDB-lite"/>
    </source>
</evidence>
<evidence type="ECO:0000313" key="10">
    <source>
        <dbReference type="Proteomes" id="UP001158576"/>
    </source>
</evidence>
<evidence type="ECO:0000256" key="7">
    <source>
        <dbReference type="ARBA" id="ARBA00029496"/>
    </source>
</evidence>
<name>A0ABN7RNP1_OIKDI</name>
<comment type="subcellular location">
    <subcellularLocation>
        <location evidence="1">Nucleus</location>
    </subcellularLocation>
</comment>
<evidence type="ECO:0000256" key="1">
    <source>
        <dbReference type="ARBA" id="ARBA00004123"/>
    </source>
</evidence>
<organism evidence="9 10">
    <name type="scientific">Oikopleura dioica</name>
    <name type="common">Tunicate</name>
    <dbReference type="NCBI Taxonomy" id="34765"/>
    <lineage>
        <taxon>Eukaryota</taxon>
        <taxon>Metazoa</taxon>
        <taxon>Chordata</taxon>
        <taxon>Tunicata</taxon>
        <taxon>Appendicularia</taxon>
        <taxon>Copelata</taxon>
        <taxon>Oikopleuridae</taxon>
        <taxon>Oikopleura</taxon>
    </lineage>
</organism>
<feature type="compositionally biased region" description="Basic residues" evidence="8">
    <location>
        <begin position="159"/>
        <end position="174"/>
    </location>
</feature>
<dbReference type="EMBL" id="OU015568">
    <property type="protein sequence ID" value="CAG5079794.1"/>
    <property type="molecule type" value="Genomic_DNA"/>
</dbReference>
<evidence type="ECO:0000256" key="5">
    <source>
        <dbReference type="ARBA" id="ARBA00023204"/>
    </source>
</evidence>
<feature type="region of interest" description="Disordered" evidence="8">
    <location>
        <begin position="139"/>
        <end position="241"/>
    </location>
</feature>
<feature type="compositionally biased region" description="Acidic residues" evidence="8">
    <location>
        <begin position="771"/>
        <end position="783"/>
    </location>
</feature>
<dbReference type="InterPro" id="IPR018574">
    <property type="entry name" value="Structure-sp_endonuc_su_Slx4"/>
</dbReference>
<feature type="region of interest" description="Disordered" evidence="8">
    <location>
        <begin position="1007"/>
        <end position="1048"/>
    </location>
</feature>
<keyword evidence="3" id="KW-0227">DNA damage</keyword>
<evidence type="ECO:0000256" key="2">
    <source>
        <dbReference type="ARBA" id="ARBA00006661"/>
    </source>
</evidence>
<feature type="compositionally biased region" description="Basic and acidic residues" evidence="8">
    <location>
        <begin position="1025"/>
        <end position="1036"/>
    </location>
</feature>
<evidence type="ECO:0000256" key="4">
    <source>
        <dbReference type="ARBA" id="ARBA00023172"/>
    </source>
</evidence>
<evidence type="ECO:0000256" key="6">
    <source>
        <dbReference type="ARBA" id="ARBA00023242"/>
    </source>
</evidence>
<feature type="region of interest" description="Disordered" evidence="8">
    <location>
        <begin position="759"/>
        <end position="975"/>
    </location>
</feature>
<feature type="compositionally biased region" description="Low complexity" evidence="8">
    <location>
        <begin position="40"/>
        <end position="59"/>
    </location>
</feature>
<sequence>MVRFCQFCNRKLDVRSVKEQDEHEFGCIGKTQSSLQSIHLPPDSSINLSSNSPNPQLNSSREKTPEPSPTKLTKKLSDRKKKRASENNEKEASTSRQCHICRKDIRGSLEQRQAHIMKCTNKAKMSDTQTFDLVANERNYTSDEEDMQLEVPKKETKKPTKKKSKTPTRKRARKSKEPPIPSPYFVDLSETKEDEESSEIPCSSKEAQKQAKKEITIKKHQFALISSPKRKSGESGDETDYSLETFENPNLVVNNDIFKGFAKIRVFKKSMEQSPEYMKVDDDQENQENFCDEENLANIDEEVFPTENEQSPDLPLPENSNLPDNQIPEPIIQENNDVRLPSPELPPLPDDFSDGSIPDNPLESNIQDFSTENIDEIEESPIITRTRDRPLPSVRSPLKPRNLTKNEARKAVKKRKSSEVLGNSSKIAKKHHEKTIISSIPSSSLAARPLGGWKSPDRKNSRDKNEEDEDPPTTASSVIQRQLEETQTEFQIRPVEETILELKEDALRNGDLVKYSKCGKKIRFHSFWIQVRCPQLKSADTKRLTFGELKNLHDAIYSPHDRFSQSQNTFQENNEEREESTLEAAPSPPAQERLTEKNQLTNLPLPSQSHMPKFVTSSQKLGSATHLSNKRWVRESLESGYNIPDGPPTPAQKSNSSNISSTSQIPETQSQDRPETSFMMNGNFISPIITFDRNTEKSRLAKLKDGVVKTRKDSPSPILISSEDEKQADEQDKSHFLDESGEPSMIIQTNREIRRSLEKPQESFAGLGLDLTEDGEQEEEEEIEKTPPWIQKHPSLSKVRKTPDKPPAIEKVEENNELEDSFVNSSCHSGTLFDDHSSQELPKESPNPAPSPPSFGGTAPFSIEIDPPSPQAAQSVPDDSPVFGEFDPPPVPEYDEFDYNQGFNVEAPDFYSQSQQNCSFHWDPMAPSNSENPAPAKRTSRKSPDLLPIILSSDDDGETSMAHPHDLSDPPKLDHTRLSGFNEKISFCQERLGGGEDAFDLGLSDILDKSFPNSAPTTPVKPKKKQLEKTPEEMPKKQPSKTKPARSLFRKSLSLNSSLAEAPKAPVFIPSSAQKQALEEATAKYQKMPKEELIKECEKYGMKSKLSKTAMIGKLKEIFIYQKLHQMGPQSGQRVTFPAKEKINRKVVKFMTQDRDQSSDNSVDEESGNQAASAFEEISEEQAELNKMKQVTKMITSLPFLHKRVITYDVIGLRELESHCVDANIQVDEQFLIKYCDKTCITFRQEKRRPVKGNLRAKRSKKR</sequence>
<feature type="region of interest" description="Disordered" evidence="8">
    <location>
        <begin position="302"/>
        <end position="478"/>
    </location>
</feature>
<reference evidence="9 10" key="1">
    <citation type="submission" date="2021-04" db="EMBL/GenBank/DDBJ databases">
        <authorList>
            <person name="Bliznina A."/>
        </authorList>
    </citation>
    <scope>NUCLEOTIDE SEQUENCE [LARGE SCALE GENOMIC DNA]</scope>
</reference>
<keyword evidence="4" id="KW-0233">DNA recombination</keyword>
<protein>
    <recommendedName>
        <fullName evidence="7">Structure-specific endonuclease subunit SLX4</fullName>
    </recommendedName>
</protein>
<feature type="compositionally biased region" description="Basic and acidic residues" evidence="8">
    <location>
        <begin position="963"/>
        <end position="975"/>
    </location>
</feature>
<keyword evidence="6" id="KW-0539">Nucleus</keyword>